<dbReference type="EMBL" id="JANBVO010000061">
    <property type="protein sequence ID" value="KAJ9132102.1"/>
    <property type="molecule type" value="Genomic_DNA"/>
</dbReference>
<comment type="caution">
    <text evidence="3">The sequence shown here is derived from an EMBL/GenBank/DDBJ whole genome shotgun (WGS) entry which is preliminary data.</text>
</comment>
<proteinExistence type="predicted"/>
<dbReference type="Proteomes" id="UP001174694">
    <property type="component" value="Unassembled WGS sequence"/>
</dbReference>
<evidence type="ECO:0000313" key="3">
    <source>
        <dbReference type="EMBL" id="KAJ9132102.1"/>
    </source>
</evidence>
<dbReference type="InterPro" id="IPR038883">
    <property type="entry name" value="AN11006-like"/>
</dbReference>
<reference evidence="3" key="1">
    <citation type="submission" date="2022-07" db="EMBL/GenBank/DDBJ databases">
        <title>Fungi with potential for degradation of polypropylene.</title>
        <authorList>
            <person name="Gostincar C."/>
        </authorList>
    </citation>
    <scope>NUCLEOTIDE SEQUENCE</scope>
    <source>
        <strain evidence="3">EXF-13308</strain>
    </source>
</reference>
<keyword evidence="4" id="KW-1185">Reference proteome</keyword>
<dbReference type="PANTHER" id="PTHR42085:SF2">
    <property type="entry name" value="F-BOX DOMAIN-CONTAINING PROTEIN"/>
    <property type="match status" value="1"/>
</dbReference>
<name>A0AA38VK28_9PEZI</name>
<dbReference type="PANTHER" id="PTHR42085">
    <property type="entry name" value="F-BOX DOMAIN-CONTAINING PROTEIN"/>
    <property type="match status" value="1"/>
</dbReference>
<dbReference type="Pfam" id="PF24864">
    <property type="entry name" value="DUF7730"/>
    <property type="match status" value="1"/>
</dbReference>
<dbReference type="AlphaFoldDB" id="A0AA38VK28"/>
<accession>A0AA38VK28</accession>
<evidence type="ECO:0000256" key="1">
    <source>
        <dbReference type="SAM" id="MobiDB-lite"/>
    </source>
</evidence>
<protein>
    <submittedName>
        <fullName evidence="3">3 exoribonuclease family protein</fullName>
    </submittedName>
</protein>
<evidence type="ECO:0000259" key="2">
    <source>
        <dbReference type="Pfam" id="PF24864"/>
    </source>
</evidence>
<feature type="domain" description="DUF7730" evidence="2">
    <location>
        <begin position="114"/>
        <end position="179"/>
    </location>
</feature>
<sequence>MPRRPSGKASRALGVSSTPTPIHSDLSTPASSALPSAYPSESEFDLDIDNIDEAITRLPISALTLDVPITNRPPAARKKAKPFPFMSLPSELRVKIYGYHFAGVDRIVDLDTGNYKRIHKALAILRTCRTVYSEASYYFYSTFTFRLFPTDGRFYKTKKPLLARLKPHQRACITSLELRLGPGWGKPPRSWVVNSALGLKDCVNVRVLDVLVQCDPSDEFYQGFRKADGFYEVFSRNLLSNVLEQMPLVNRLEFDAWPGVKKSGAMMHGLLDVAVASRRKITWGPERGWSDMDDAKDEIRSLTVSTSLVGASGAGILVSA</sequence>
<gene>
    <name evidence="3" type="ORF">NKR23_g11434</name>
</gene>
<feature type="compositionally biased region" description="Low complexity" evidence="1">
    <location>
        <begin position="24"/>
        <end position="35"/>
    </location>
</feature>
<organism evidence="3 4">
    <name type="scientific">Pleurostoma richardsiae</name>
    <dbReference type="NCBI Taxonomy" id="41990"/>
    <lineage>
        <taxon>Eukaryota</taxon>
        <taxon>Fungi</taxon>
        <taxon>Dikarya</taxon>
        <taxon>Ascomycota</taxon>
        <taxon>Pezizomycotina</taxon>
        <taxon>Sordariomycetes</taxon>
        <taxon>Sordariomycetidae</taxon>
        <taxon>Calosphaeriales</taxon>
        <taxon>Pleurostomataceae</taxon>
        <taxon>Pleurostoma</taxon>
    </lineage>
</organism>
<dbReference type="InterPro" id="IPR056632">
    <property type="entry name" value="DUF7730"/>
</dbReference>
<evidence type="ECO:0000313" key="4">
    <source>
        <dbReference type="Proteomes" id="UP001174694"/>
    </source>
</evidence>
<feature type="region of interest" description="Disordered" evidence="1">
    <location>
        <begin position="1"/>
        <end position="35"/>
    </location>
</feature>